<dbReference type="AlphaFoldDB" id="A0A0D7APE2"/>
<keyword evidence="3" id="KW-1185">Reference proteome</keyword>
<dbReference type="Proteomes" id="UP000054144">
    <property type="component" value="Unassembled WGS sequence"/>
</dbReference>
<feature type="compositionally biased region" description="Low complexity" evidence="1">
    <location>
        <begin position="26"/>
        <end position="36"/>
    </location>
</feature>
<feature type="region of interest" description="Disordered" evidence="1">
    <location>
        <begin position="26"/>
        <end position="60"/>
    </location>
</feature>
<dbReference type="EMBL" id="KN881591">
    <property type="protein sequence ID" value="KIY53700.1"/>
    <property type="molecule type" value="Genomic_DNA"/>
</dbReference>
<gene>
    <name evidence="2" type="ORF">FISHEDRAFT_55002</name>
</gene>
<sequence>MSSATMSDFHLYSQYHYALYRNPSSPDSYGYSYPRPNLSFAESSERSTLPRLEDPPVPEEDEAYETLKRWLGDRSAGLTMKDGPSLGESAKDLLALATGALRSTQLEDVDEANYDSDVTEYEGEVEFPSSAPQGRLPVFADWTNGRVADSRFSVDKRSVLCHVCCAGCARKFHYAARLDCATRDRPLTVNYANEH</sequence>
<reference evidence="2 3" key="1">
    <citation type="journal article" date="2015" name="Fungal Genet. Biol.">
        <title>Evolution of novel wood decay mechanisms in Agaricales revealed by the genome sequences of Fistulina hepatica and Cylindrobasidium torrendii.</title>
        <authorList>
            <person name="Floudas D."/>
            <person name="Held B.W."/>
            <person name="Riley R."/>
            <person name="Nagy L.G."/>
            <person name="Koehler G."/>
            <person name="Ransdell A.S."/>
            <person name="Younus H."/>
            <person name="Chow J."/>
            <person name="Chiniquy J."/>
            <person name="Lipzen A."/>
            <person name="Tritt A."/>
            <person name="Sun H."/>
            <person name="Haridas S."/>
            <person name="LaButti K."/>
            <person name="Ohm R.A."/>
            <person name="Kues U."/>
            <person name="Blanchette R.A."/>
            <person name="Grigoriev I.V."/>
            <person name="Minto R.E."/>
            <person name="Hibbett D.S."/>
        </authorList>
    </citation>
    <scope>NUCLEOTIDE SEQUENCE [LARGE SCALE GENOMIC DNA]</scope>
    <source>
        <strain evidence="2 3">ATCC 64428</strain>
    </source>
</reference>
<proteinExistence type="predicted"/>
<protein>
    <submittedName>
        <fullName evidence="2">Uncharacterized protein</fullName>
    </submittedName>
</protein>
<evidence type="ECO:0000313" key="3">
    <source>
        <dbReference type="Proteomes" id="UP000054144"/>
    </source>
</evidence>
<accession>A0A0D7APE2</accession>
<name>A0A0D7APE2_9AGAR</name>
<evidence type="ECO:0000256" key="1">
    <source>
        <dbReference type="SAM" id="MobiDB-lite"/>
    </source>
</evidence>
<organism evidence="2 3">
    <name type="scientific">Fistulina hepatica ATCC 64428</name>
    <dbReference type="NCBI Taxonomy" id="1128425"/>
    <lineage>
        <taxon>Eukaryota</taxon>
        <taxon>Fungi</taxon>
        <taxon>Dikarya</taxon>
        <taxon>Basidiomycota</taxon>
        <taxon>Agaricomycotina</taxon>
        <taxon>Agaricomycetes</taxon>
        <taxon>Agaricomycetidae</taxon>
        <taxon>Agaricales</taxon>
        <taxon>Fistulinaceae</taxon>
        <taxon>Fistulina</taxon>
    </lineage>
</organism>
<evidence type="ECO:0000313" key="2">
    <source>
        <dbReference type="EMBL" id="KIY53700.1"/>
    </source>
</evidence>